<protein>
    <submittedName>
        <fullName evidence="2">Uncharacterized protein</fullName>
    </submittedName>
</protein>
<feature type="transmembrane region" description="Helical" evidence="1">
    <location>
        <begin position="30"/>
        <end position="55"/>
    </location>
</feature>
<dbReference type="EMBL" id="MNBE01000571">
    <property type="protein sequence ID" value="OKP08053.1"/>
    <property type="molecule type" value="Genomic_DNA"/>
</dbReference>
<keyword evidence="3" id="KW-1185">Reference proteome</keyword>
<dbReference type="Proteomes" id="UP000186955">
    <property type="component" value="Unassembled WGS sequence"/>
</dbReference>
<sequence length="61" mass="6819">MIVLQAVSLNIAVFGYIAYLVLMRRYDGRAAVFCISVLGWLMAAALLFSIIGVAVERHRYL</sequence>
<organism evidence="2 3">
    <name type="scientific">Penicillium subrubescens</name>
    <dbReference type="NCBI Taxonomy" id="1316194"/>
    <lineage>
        <taxon>Eukaryota</taxon>
        <taxon>Fungi</taxon>
        <taxon>Dikarya</taxon>
        <taxon>Ascomycota</taxon>
        <taxon>Pezizomycotina</taxon>
        <taxon>Eurotiomycetes</taxon>
        <taxon>Eurotiomycetidae</taxon>
        <taxon>Eurotiales</taxon>
        <taxon>Aspergillaceae</taxon>
        <taxon>Penicillium</taxon>
    </lineage>
</organism>
<keyword evidence="1" id="KW-0812">Transmembrane</keyword>
<evidence type="ECO:0000256" key="1">
    <source>
        <dbReference type="SAM" id="Phobius"/>
    </source>
</evidence>
<reference evidence="2 3" key="1">
    <citation type="submission" date="2016-10" db="EMBL/GenBank/DDBJ databases">
        <title>Genome sequence of the ascomycete fungus Penicillium subrubescens.</title>
        <authorList>
            <person name="De Vries R.P."/>
            <person name="Peng M."/>
            <person name="Dilokpimol A."/>
            <person name="Hilden K."/>
            <person name="Makela M.R."/>
            <person name="Grigoriev I."/>
            <person name="Riley R."/>
            <person name="Granchi Z."/>
        </authorList>
    </citation>
    <scope>NUCLEOTIDE SEQUENCE [LARGE SCALE GENOMIC DNA]</scope>
    <source>
        <strain evidence="2 3">CBS 132785</strain>
    </source>
</reference>
<keyword evidence="1" id="KW-1133">Transmembrane helix</keyword>
<gene>
    <name evidence="2" type="ORF">PENSUB_5744</name>
</gene>
<feature type="transmembrane region" description="Helical" evidence="1">
    <location>
        <begin position="6"/>
        <end position="23"/>
    </location>
</feature>
<comment type="caution">
    <text evidence="2">The sequence shown here is derived from an EMBL/GenBank/DDBJ whole genome shotgun (WGS) entry which is preliminary data.</text>
</comment>
<evidence type="ECO:0000313" key="3">
    <source>
        <dbReference type="Proteomes" id="UP000186955"/>
    </source>
</evidence>
<keyword evidence="1" id="KW-0472">Membrane</keyword>
<proteinExistence type="predicted"/>
<dbReference type="AlphaFoldDB" id="A0A1Q5U6F2"/>
<evidence type="ECO:0000313" key="2">
    <source>
        <dbReference type="EMBL" id="OKP08053.1"/>
    </source>
</evidence>
<name>A0A1Q5U6F2_9EURO</name>
<accession>A0A1Q5U6F2</accession>